<name>A0A5Q4VE16_9BACT</name>
<dbReference type="EMBL" id="VDMB01000005">
    <property type="protein sequence ID" value="TYT75203.1"/>
    <property type="molecule type" value="Genomic_DNA"/>
</dbReference>
<keyword evidence="2" id="KW-1185">Reference proteome</keyword>
<evidence type="ECO:0000313" key="1">
    <source>
        <dbReference type="EMBL" id="TYT75203.1"/>
    </source>
</evidence>
<dbReference type="OrthoDB" id="9790123at2"/>
<accession>A0A5Q4VE16</accession>
<organism evidence="1 2">
    <name type="scientific">Desulfobotulus mexicanus</name>
    <dbReference type="NCBI Taxonomy" id="2586642"/>
    <lineage>
        <taxon>Bacteria</taxon>
        <taxon>Pseudomonadati</taxon>
        <taxon>Thermodesulfobacteriota</taxon>
        <taxon>Desulfobacteria</taxon>
        <taxon>Desulfobacterales</taxon>
        <taxon>Desulfobacteraceae</taxon>
        <taxon>Desulfobotulus</taxon>
    </lineage>
</organism>
<gene>
    <name evidence="1" type="ORF">FIM25_05710</name>
</gene>
<reference evidence="1 2" key="1">
    <citation type="submission" date="2019-06" db="EMBL/GenBank/DDBJ databases">
        <title>Desulfobotulus mexicanus sp. nov., a novel sulfate-reducing bacterium isolated from the sediment of an alkaline crater lake in Mexico.</title>
        <authorList>
            <person name="Hirschler-Rea A."/>
        </authorList>
    </citation>
    <scope>NUCLEOTIDE SEQUENCE [LARGE SCALE GENOMIC DNA]</scope>
    <source>
        <strain evidence="1 2">PAR22N</strain>
    </source>
</reference>
<evidence type="ECO:0000313" key="2">
    <source>
        <dbReference type="Proteomes" id="UP000321899"/>
    </source>
</evidence>
<comment type="caution">
    <text evidence="1">The sequence shown here is derived from an EMBL/GenBank/DDBJ whole genome shotgun (WGS) entry which is preliminary data.</text>
</comment>
<dbReference type="Proteomes" id="UP000321899">
    <property type="component" value="Unassembled WGS sequence"/>
</dbReference>
<protein>
    <submittedName>
        <fullName evidence="1">Uncharacterized protein</fullName>
    </submittedName>
</protein>
<dbReference type="RefSeq" id="WP_139447204.1">
    <property type="nucleotide sequence ID" value="NZ_VDMB01000005.1"/>
</dbReference>
<dbReference type="AlphaFoldDB" id="A0A5Q4VE16"/>
<sequence length="92" mass="10772">MPELNEHIAASLARTGKEYREVHEWIDSPETKYERHDFSRVLINAAMFREKYGEEGAQEYVYHLVDDLKCRFGKQIDSHVANMKDCLSYFGG</sequence>
<proteinExistence type="predicted"/>